<evidence type="ECO:0000259" key="4">
    <source>
        <dbReference type="Pfam" id="PF00535"/>
    </source>
</evidence>
<dbReference type="PANTHER" id="PTHR43685:SF5">
    <property type="entry name" value="GLYCOSYLTRANSFERASE EPSE-RELATED"/>
    <property type="match status" value="1"/>
</dbReference>
<gene>
    <name evidence="5" type="ORF">GWC95_06570</name>
</gene>
<dbReference type="InterPro" id="IPR001173">
    <property type="entry name" value="Glyco_trans_2-like"/>
</dbReference>
<feature type="domain" description="Glycosyltransferase 2-like" evidence="4">
    <location>
        <begin position="5"/>
        <end position="112"/>
    </location>
</feature>
<dbReference type="EMBL" id="JAACJS010000011">
    <property type="protein sequence ID" value="NCI49577.1"/>
    <property type="molecule type" value="Genomic_DNA"/>
</dbReference>
<dbReference type="RefSeq" id="WP_161817891.1">
    <property type="nucleotide sequence ID" value="NZ_JAACJS010000011.1"/>
</dbReference>
<evidence type="ECO:0000256" key="3">
    <source>
        <dbReference type="ARBA" id="ARBA00022679"/>
    </source>
</evidence>
<evidence type="ECO:0000256" key="1">
    <source>
        <dbReference type="ARBA" id="ARBA00006739"/>
    </source>
</evidence>
<dbReference type="InterPro" id="IPR050834">
    <property type="entry name" value="Glycosyltransf_2"/>
</dbReference>
<dbReference type="Proteomes" id="UP000753802">
    <property type="component" value="Unassembled WGS sequence"/>
</dbReference>
<keyword evidence="3" id="KW-0808">Transferase</keyword>
<reference evidence="5 6" key="1">
    <citation type="submission" date="2020-01" db="EMBL/GenBank/DDBJ databases">
        <title>Genome analysis.</title>
        <authorList>
            <person name="Wu S."/>
            <person name="Wang G."/>
        </authorList>
    </citation>
    <scope>NUCLEOTIDE SEQUENCE [LARGE SCALE GENOMIC DNA]</scope>
    <source>
        <strain evidence="5 6">SYL130</strain>
    </source>
</reference>
<name>A0ABW9ZR42_9BACT</name>
<dbReference type="Pfam" id="PF00535">
    <property type="entry name" value="Glycos_transf_2"/>
    <property type="match status" value="1"/>
</dbReference>
<comment type="caution">
    <text evidence="5">The sequence shown here is derived from an EMBL/GenBank/DDBJ whole genome shotgun (WGS) entry which is preliminary data.</text>
</comment>
<proteinExistence type="inferred from homology"/>
<keyword evidence="6" id="KW-1185">Reference proteome</keyword>
<evidence type="ECO:0000256" key="2">
    <source>
        <dbReference type="ARBA" id="ARBA00022676"/>
    </source>
</evidence>
<evidence type="ECO:0000313" key="6">
    <source>
        <dbReference type="Proteomes" id="UP000753802"/>
    </source>
</evidence>
<sequence length="261" mass="29712">MSTLTVITICFNNPADVERTCASVDAQTRKPDEHWIINGSTKHDIAAWLEKTPQPPYRKWISEKDNGIYDAFNKGLRKAGGEVIHILNSGDRYAADDVIAAVMEVFEKNKDIQWLSGKIRIIRGGIPVVIGKPFDPAKLYRGMRSVSHPTWFVKKEVYDRAGDYKEYKIAGDYDMMCRISNEPYVFLDKVIAVFDDTGVSSTGAGYLQSLDENKKVYLSHFGSSLKLDLWQLRLKTLHYLLRTGAGKWLFRLKKKLGLENM</sequence>
<dbReference type="Gene3D" id="3.90.550.10">
    <property type="entry name" value="Spore Coat Polysaccharide Biosynthesis Protein SpsA, Chain A"/>
    <property type="match status" value="1"/>
</dbReference>
<evidence type="ECO:0000313" key="5">
    <source>
        <dbReference type="EMBL" id="NCI49577.1"/>
    </source>
</evidence>
<dbReference type="SUPFAM" id="SSF53448">
    <property type="entry name" value="Nucleotide-diphospho-sugar transferases"/>
    <property type="match status" value="1"/>
</dbReference>
<organism evidence="5 6">
    <name type="scientific">Sediminibacterium roseum</name>
    <dbReference type="NCBI Taxonomy" id="1978412"/>
    <lineage>
        <taxon>Bacteria</taxon>
        <taxon>Pseudomonadati</taxon>
        <taxon>Bacteroidota</taxon>
        <taxon>Chitinophagia</taxon>
        <taxon>Chitinophagales</taxon>
        <taxon>Chitinophagaceae</taxon>
        <taxon>Sediminibacterium</taxon>
    </lineage>
</organism>
<dbReference type="InterPro" id="IPR029044">
    <property type="entry name" value="Nucleotide-diphossugar_trans"/>
</dbReference>
<keyword evidence="2" id="KW-0328">Glycosyltransferase</keyword>
<accession>A0ABW9ZR42</accession>
<protein>
    <submittedName>
        <fullName evidence="5">Glycosyltransferase</fullName>
    </submittedName>
</protein>
<comment type="similarity">
    <text evidence="1">Belongs to the glycosyltransferase 2 family.</text>
</comment>
<dbReference type="PANTHER" id="PTHR43685">
    <property type="entry name" value="GLYCOSYLTRANSFERASE"/>
    <property type="match status" value="1"/>
</dbReference>